<keyword evidence="3" id="KW-0675">Receptor</keyword>
<feature type="transmembrane region" description="Helical" evidence="1">
    <location>
        <begin position="114"/>
        <end position="139"/>
    </location>
</feature>
<dbReference type="InterPro" id="IPR004345">
    <property type="entry name" value="TB2_DP1_HVA22"/>
</dbReference>
<feature type="transmembrane region" description="Helical" evidence="1">
    <location>
        <begin position="68"/>
        <end position="86"/>
    </location>
</feature>
<evidence type="ECO:0000313" key="3">
    <source>
        <dbReference type="EMBL" id="KAF0302539.1"/>
    </source>
</evidence>
<evidence type="ECO:0000256" key="1">
    <source>
        <dbReference type="RuleBase" id="RU362006"/>
    </source>
</evidence>
<keyword evidence="1" id="KW-0472">Membrane</keyword>
<dbReference type="PANTHER" id="PTHR12300">
    <property type="entry name" value="HVA22-LIKE PROTEINS"/>
    <property type="match status" value="1"/>
</dbReference>
<keyword evidence="4" id="KW-1185">Reference proteome</keyword>
<sequence length="290" mass="30724">MRLQNCTHDATATAFHEVRRRIQPWSARTPSAQRVLLAYWCVFAVATAVEVPADAALSWLPLYGETKLALLLWLLTPQFAGAVLLYRGPLTGWLRRHQDAIEHGLQHAHLQYGVWALAALLRGTFGLLITLARAAWLLAPAHAQTVPAQPPPPPPQYGTAVCPAWPEVGTAAAGSVPVRPSSGRPAPLDTAQVTLLSAGLEESCAMLLRTALAAQAGNQLLASLQSQAAVLGQPPPGTRKRHSRRRTISAAAAAVTTTGPSERGRSESPPESSEASAFGTPPTAGPPDRQ</sequence>
<feature type="region of interest" description="Disordered" evidence="2">
    <location>
        <begin position="231"/>
        <end position="290"/>
    </location>
</feature>
<dbReference type="Pfam" id="PF03134">
    <property type="entry name" value="TB2_DP1_HVA22"/>
    <property type="match status" value="1"/>
</dbReference>
<protein>
    <recommendedName>
        <fullName evidence="1">Receptor expression-enhancing protein</fullName>
    </recommendedName>
</protein>
<keyword evidence="1" id="KW-1133">Transmembrane helix</keyword>
<comment type="subcellular location">
    <subcellularLocation>
        <location evidence="1">Membrane</location>
        <topology evidence="1">Multi-pass membrane protein</topology>
    </subcellularLocation>
</comment>
<reference evidence="3 4" key="1">
    <citation type="submission" date="2019-07" db="EMBL/GenBank/DDBJ databases">
        <title>Draft genome assembly of a fouling barnacle, Amphibalanus amphitrite (Darwin, 1854): The first reference genome for Thecostraca.</title>
        <authorList>
            <person name="Kim W."/>
        </authorList>
    </citation>
    <scope>NUCLEOTIDE SEQUENCE [LARGE SCALE GENOMIC DNA]</scope>
    <source>
        <strain evidence="3">SNU_AA5</strain>
        <tissue evidence="3">Soma without cirri and trophi</tissue>
    </source>
</reference>
<comment type="similarity">
    <text evidence="1">Belongs to the DP1 family.</text>
</comment>
<name>A0A6A4WBG5_AMPAM</name>
<organism evidence="3 4">
    <name type="scientific">Amphibalanus amphitrite</name>
    <name type="common">Striped barnacle</name>
    <name type="synonym">Balanus amphitrite</name>
    <dbReference type="NCBI Taxonomy" id="1232801"/>
    <lineage>
        <taxon>Eukaryota</taxon>
        <taxon>Metazoa</taxon>
        <taxon>Ecdysozoa</taxon>
        <taxon>Arthropoda</taxon>
        <taxon>Crustacea</taxon>
        <taxon>Multicrustacea</taxon>
        <taxon>Cirripedia</taxon>
        <taxon>Thoracica</taxon>
        <taxon>Thoracicalcarea</taxon>
        <taxon>Balanomorpha</taxon>
        <taxon>Balanoidea</taxon>
        <taxon>Balanidae</taxon>
        <taxon>Amphibalaninae</taxon>
        <taxon>Amphibalanus</taxon>
    </lineage>
</organism>
<keyword evidence="1" id="KW-0812">Transmembrane</keyword>
<dbReference type="AlphaFoldDB" id="A0A6A4WBG5"/>
<feature type="compositionally biased region" description="Low complexity" evidence="2">
    <location>
        <begin position="248"/>
        <end position="261"/>
    </location>
</feature>
<dbReference type="EMBL" id="VIIS01001049">
    <property type="protein sequence ID" value="KAF0302539.1"/>
    <property type="molecule type" value="Genomic_DNA"/>
</dbReference>
<dbReference type="Proteomes" id="UP000440578">
    <property type="component" value="Unassembled WGS sequence"/>
</dbReference>
<proteinExistence type="inferred from homology"/>
<comment type="caution">
    <text evidence="3">The sequence shown here is derived from an EMBL/GenBank/DDBJ whole genome shotgun (WGS) entry which is preliminary data.</text>
</comment>
<feature type="transmembrane region" description="Helical" evidence="1">
    <location>
        <begin position="36"/>
        <end position="62"/>
    </location>
</feature>
<evidence type="ECO:0000313" key="4">
    <source>
        <dbReference type="Proteomes" id="UP000440578"/>
    </source>
</evidence>
<accession>A0A6A4WBG5</accession>
<dbReference type="GO" id="GO:0016020">
    <property type="term" value="C:membrane"/>
    <property type="evidence" value="ECO:0007669"/>
    <property type="project" value="UniProtKB-SubCell"/>
</dbReference>
<evidence type="ECO:0000256" key="2">
    <source>
        <dbReference type="SAM" id="MobiDB-lite"/>
    </source>
</evidence>
<dbReference type="OrthoDB" id="434647at2759"/>
<gene>
    <name evidence="3" type="primary">REEP4</name>
    <name evidence="3" type="ORF">FJT64_025348</name>
</gene>
<feature type="compositionally biased region" description="Basic residues" evidence="2">
    <location>
        <begin position="238"/>
        <end position="247"/>
    </location>
</feature>